<comment type="cofactor">
    <cofactor evidence="6">
        <name>FMN</name>
        <dbReference type="ChEBI" id="CHEBI:58210"/>
    </cofactor>
</comment>
<dbReference type="RefSeq" id="WP_149390269.1">
    <property type="nucleotide sequence ID" value="NZ_SMRS01000003.1"/>
</dbReference>
<evidence type="ECO:0000259" key="8">
    <source>
        <dbReference type="SMART" id="SM00900"/>
    </source>
</evidence>
<dbReference type="InterPro" id="IPR010209">
    <property type="entry name" value="Ion_transpt_RnfG/RsxG"/>
</dbReference>
<dbReference type="Pfam" id="PF04205">
    <property type="entry name" value="FMN_bind"/>
    <property type="match status" value="1"/>
</dbReference>
<evidence type="ECO:0000256" key="4">
    <source>
        <dbReference type="ARBA" id="ARBA00022643"/>
    </source>
</evidence>
<gene>
    <name evidence="9" type="primary">rsxG</name>
    <name evidence="6" type="synonym">rnfG</name>
    <name evidence="9" type="ORF">E1H14_04485</name>
</gene>
<proteinExistence type="inferred from homology"/>
<keyword evidence="5 6" id="KW-0249">Electron transport</keyword>
<comment type="caution">
    <text evidence="9">The sequence shown here is derived from an EMBL/GenBank/DDBJ whole genome shotgun (WGS) entry which is preliminary data.</text>
</comment>
<keyword evidence="6" id="KW-0997">Cell inner membrane</keyword>
<keyword evidence="3 6" id="KW-0285">Flavoprotein</keyword>
<feature type="transmembrane region" description="Helical" evidence="7">
    <location>
        <begin position="12"/>
        <end position="32"/>
    </location>
</feature>
<comment type="similarity">
    <text evidence="6">Belongs to the RnfG family.</text>
</comment>
<evidence type="ECO:0000256" key="6">
    <source>
        <dbReference type="HAMAP-Rule" id="MF_00479"/>
    </source>
</evidence>
<evidence type="ECO:0000256" key="3">
    <source>
        <dbReference type="ARBA" id="ARBA00022630"/>
    </source>
</evidence>
<dbReference type="GO" id="GO:0005886">
    <property type="term" value="C:plasma membrane"/>
    <property type="evidence" value="ECO:0007669"/>
    <property type="project" value="UniProtKB-SubCell"/>
</dbReference>
<feature type="domain" description="FMN-binding" evidence="8">
    <location>
        <begin position="101"/>
        <end position="193"/>
    </location>
</feature>
<dbReference type="AlphaFoldDB" id="A0A5A9W6V6"/>
<comment type="subcellular location">
    <subcellularLocation>
        <location evidence="6">Cell inner membrane</location>
        <topology evidence="6">Single-pass membrane protein</topology>
    </subcellularLocation>
</comment>
<dbReference type="EMBL" id="SMRS01000003">
    <property type="protein sequence ID" value="KAA0875261.1"/>
    <property type="molecule type" value="Genomic_DNA"/>
</dbReference>
<dbReference type="OrthoDB" id="9784165at2"/>
<protein>
    <recommendedName>
        <fullName evidence="6">Ion-translocating oxidoreductase complex subunit G</fullName>
        <ecNumber evidence="6">7.-.-.-</ecNumber>
    </recommendedName>
    <alternativeName>
        <fullName evidence="6">Rnf electron transport complex subunit G</fullName>
    </alternativeName>
</protein>
<evidence type="ECO:0000256" key="5">
    <source>
        <dbReference type="ARBA" id="ARBA00022982"/>
    </source>
</evidence>
<dbReference type="GO" id="GO:0010181">
    <property type="term" value="F:FMN binding"/>
    <property type="evidence" value="ECO:0007669"/>
    <property type="project" value="InterPro"/>
</dbReference>
<reference evidence="9 10" key="1">
    <citation type="submission" date="2019-03" db="EMBL/GenBank/DDBJ databases">
        <title>Nitrincola sp. nov. isolated from an Indian soda lake.</title>
        <authorList>
            <person name="Joshi A."/>
            <person name="Thite S.V."/>
            <person name="Joseph N."/>
            <person name="Dhotre D."/>
            <person name="Moorthy M."/>
            <person name="Shouche Y.S."/>
        </authorList>
    </citation>
    <scope>NUCLEOTIDE SEQUENCE [LARGE SCALE GENOMIC DNA]</scope>
    <source>
        <strain evidence="9 10">MEB193</strain>
    </source>
</reference>
<feature type="modified residue" description="FMN phosphoryl threonine" evidence="6">
    <location>
        <position position="176"/>
    </location>
</feature>
<evidence type="ECO:0000256" key="7">
    <source>
        <dbReference type="SAM" id="Phobius"/>
    </source>
</evidence>
<comment type="subunit">
    <text evidence="6">The complex is composed of six subunits: RnfA, RnfB, RnfC, RnfD, RnfE and RnfG.</text>
</comment>
<evidence type="ECO:0000256" key="2">
    <source>
        <dbReference type="ARBA" id="ARBA00022553"/>
    </source>
</evidence>
<dbReference type="NCBIfam" id="NF002519">
    <property type="entry name" value="PRK01908.1"/>
    <property type="match status" value="1"/>
</dbReference>
<keyword evidence="6 7" id="KW-0812">Transmembrane</keyword>
<dbReference type="EC" id="7.-.-.-" evidence="6"/>
<evidence type="ECO:0000313" key="9">
    <source>
        <dbReference type="EMBL" id="KAA0875261.1"/>
    </source>
</evidence>
<dbReference type="PIRSF" id="PIRSF006091">
    <property type="entry name" value="E_trnsport_RnfG"/>
    <property type="match status" value="1"/>
</dbReference>
<evidence type="ECO:0000256" key="1">
    <source>
        <dbReference type="ARBA" id="ARBA00022448"/>
    </source>
</evidence>
<accession>A0A5A9W6V6</accession>
<dbReference type="PANTHER" id="PTHR36118">
    <property type="entry name" value="ION-TRANSLOCATING OXIDOREDUCTASE COMPLEX SUBUNIT G"/>
    <property type="match status" value="1"/>
</dbReference>
<keyword evidence="1 6" id="KW-0813">Transport</keyword>
<name>A0A5A9W6V6_9GAMM</name>
<dbReference type="GO" id="GO:0022900">
    <property type="term" value="P:electron transport chain"/>
    <property type="evidence" value="ECO:0007669"/>
    <property type="project" value="UniProtKB-UniRule"/>
</dbReference>
<comment type="function">
    <text evidence="6">Part of a membrane-bound complex that couples electron transfer with translocation of ions across the membrane.</text>
</comment>
<evidence type="ECO:0000313" key="10">
    <source>
        <dbReference type="Proteomes" id="UP000325302"/>
    </source>
</evidence>
<keyword evidence="4 6" id="KW-0288">FMN</keyword>
<dbReference type="GO" id="GO:0009055">
    <property type="term" value="F:electron transfer activity"/>
    <property type="evidence" value="ECO:0007669"/>
    <property type="project" value="InterPro"/>
</dbReference>
<dbReference type="Proteomes" id="UP000325302">
    <property type="component" value="Unassembled WGS sequence"/>
</dbReference>
<dbReference type="NCBIfam" id="TIGR01947">
    <property type="entry name" value="rnfG"/>
    <property type="match status" value="1"/>
</dbReference>
<keyword evidence="6 7" id="KW-0472">Membrane</keyword>
<dbReference type="SMART" id="SM00900">
    <property type="entry name" value="FMN_bind"/>
    <property type="match status" value="1"/>
</dbReference>
<keyword evidence="2 6" id="KW-0597">Phosphoprotein</keyword>
<keyword evidence="6 7" id="KW-1133">Transmembrane helix</keyword>
<sequence length="215" mass="23758">MSDLLLNIRRSTLGIALFAAVTSGLIAVTQVLTKTRIASNQEAHQARALYEILPASLDERLHQQIASLPAPELGLTEIHFYQAIQDQEVQAVIFPIVAADGYSGDIHLLVGIWRDGRVAGVRVLAHKETPGLGDKIELAKSDWILSFNDKRLENGREEAWNVRKEGGVFDAFTGATITPRAVVRSVARTLDFYQRHQAEILQPVRVETTEAEVTP</sequence>
<dbReference type="InterPro" id="IPR007329">
    <property type="entry name" value="FMN-bd"/>
</dbReference>
<keyword evidence="6" id="KW-1278">Translocase</keyword>
<organism evidence="9 10">
    <name type="scientific">Nitrincola tapanii</name>
    <dbReference type="NCBI Taxonomy" id="1708751"/>
    <lineage>
        <taxon>Bacteria</taxon>
        <taxon>Pseudomonadati</taxon>
        <taxon>Pseudomonadota</taxon>
        <taxon>Gammaproteobacteria</taxon>
        <taxon>Oceanospirillales</taxon>
        <taxon>Oceanospirillaceae</taxon>
        <taxon>Nitrincola</taxon>
    </lineage>
</organism>
<dbReference type="PANTHER" id="PTHR36118:SF1">
    <property type="entry name" value="ION-TRANSLOCATING OXIDOREDUCTASE COMPLEX SUBUNIT G"/>
    <property type="match status" value="1"/>
</dbReference>
<dbReference type="HAMAP" id="MF_00479">
    <property type="entry name" value="RsxG_RnfG"/>
    <property type="match status" value="1"/>
</dbReference>
<keyword evidence="10" id="KW-1185">Reference proteome</keyword>
<keyword evidence="6" id="KW-1003">Cell membrane</keyword>